<comment type="caution">
    <text evidence="6">The sequence shown here is derived from an EMBL/GenBank/DDBJ whole genome shotgun (WGS) entry which is preliminary data.</text>
</comment>
<dbReference type="InterPro" id="IPR036567">
    <property type="entry name" value="RHF-like"/>
</dbReference>
<dbReference type="PANTHER" id="PTHR33231:SF1">
    <property type="entry name" value="30S RIBOSOMAL PROTEIN"/>
    <property type="match status" value="1"/>
</dbReference>
<dbReference type="InterPro" id="IPR034694">
    <property type="entry name" value="HPF_long/plastid"/>
</dbReference>
<dbReference type="Gene3D" id="3.30.160.100">
    <property type="entry name" value="Ribosome hibernation promotion factor-like"/>
    <property type="match status" value="1"/>
</dbReference>
<dbReference type="HAMAP" id="MF_00839">
    <property type="entry name" value="HPF"/>
    <property type="match status" value="1"/>
</dbReference>
<dbReference type="Proteomes" id="UP000462055">
    <property type="component" value="Unassembled WGS sequence"/>
</dbReference>
<comment type="subunit">
    <text evidence="3">Interacts with 100S ribosomes.</text>
</comment>
<dbReference type="PANTHER" id="PTHR33231">
    <property type="entry name" value="30S RIBOSOMAL PROTEIN"/>
    <property type="match status" value="1"/>
</dbReference>
<comment type="function">
    <text evidence="3">Required for dimerization of active 70S ribosomes into 100S ribosomes in stationary phase; 100S ribosomes are translationally inactive and sometimes present during exponential growth.</text>
</comment>
<dbReference type="GO" id="GO:0045900">
    <property type="term" value="P:negative regulation of translational elongation"/>
    <property type="evidence" value="ECO:0007669"/>
    <property type="project" value="TreeGrafter"/>
</dbReference>
<organism evidence="6 7">
    <name type="scientific">Actinomadura physcomitrii</name>
    <dbReference type="NCBI Taxonomy" id="2650748"/>
    <lineage>
        <taxon>Bacteria</taxon>
        <taxon>Bacillati</taxon>
        <taxon>Actinomycetota</taxon>
        <taxon>Actinomycetes</taxon>
        <taxon>Streptosporangiales</taxon>
        <taxon>Thermomonosporaceae</taxon>
        <taxon>Actinomadura</taxon>
    </lineage>
</organism>
<accession>A0A6I4MA11</accession>
<proteinExistence type="inferred from homology"/>
<comment type="subcellular location">
    <subcellularLocation>
        <location evidence="3">Cytoplasm</location>
    </subcellularLocation>
</comment>
<dbReference type="AlphaFoldDB" id="A0A6I4MA11"/>
<dbReference type="NCBIfam" id="TIGR00741">
    <property type="entry name" value="yfiA"/>
    <property type="match status" value="1"/>
</dbReference>
<name>A0A6I4MA11_9ACTN</name>
<dbReference type="CDD" id="cd00552">
    <property type="entry name" value="RaiA"/>
    <property type="match status" value="1"/>
</dbReference>
<dbReference type="Pfam" id="PF02482">
    <property type="entry name" value="Ribosomal_S30AE"/>
    <property type="match status" value="1"/>
</dbReference>
<keyword evidence="1 3" id="KW-0963">Cytoplasm</keyword>
<keyword evidence="7" id="KW-1185">Reference proteome</keyword>
<evidence type="ECO:0000313" key="6">
    <source>
        <dbReference type="EMBL" id="MVZ98945.1"/>
    </source>
</evidence>
<protein>
    <recommendedName>
        <fullName evidence="3">Ribosome hibernation promoting factor</fullName>
        <shortName evidence="3">HPF</shortName>
    </recommendedName>
</protein>
<dbReference type="InterPro" id="IPR050574">
    <property type="entry name" value="HPF/YfiA_ribosome-assoc"/>
</dbReference>
<gene>
    <name evidence="6" type="primary">raiA</name>
    <name evidence="3" type="synonym">hpf</name>
    <name evidence="6" type="ORF">F8568_000800</name>
</gene>
<feature type="compositionally biased region" description="Basic residues" evidence="4">
    <location>
        <begin position="95"/>
        <end position="107"/>
    </location>
</feature>
<dbReference type="InterPro" id="IPR003489">
    <property type="entry name" value="RHF/RaiA"/>
</dbReference>
<dbReference type="InterPro" id="IPR032528">
    <property type="entry name" value="Ribosom_S30AE_C"/>
</dbReference>
<feature type="domain" description="Sigma 54 modulation/S30EA ribosomal protein C-terminal" evidence="5">
    <location>
        <begin position="173"/>
        <end position="226"/>
    </location>
</feature>
<dbReference type="GO" id="GO:0022627">
    <property type="term" value="C:cytosolic small ribosomal subunit"/>
    <property type="evidence" value="ECO:0007669"/>
    <property type="project" value="TreeGrafter"/>
</dbReference>
<comment type="similarity">
    <text evidence="3">Belongs to the HPF/YfiA ribosome-associated protein family. Long HPF subfamily.</text>
</comment>
<evidence type="ECO:0000256" key="3">
    <source>
        <dbReference type="HAMAP-Rule" id="MF_00839"/>
    </source>
</evidence>
<dbReference type="SUPFAM" id="SSF69754">
    <property type="entry name" value="Ribosome binding protein Y (YfiA homologue)"/>
    <property type="match status" value="1"/>
</dbReference>
<sequence>MDIIVRGRHTEVNDRFRRHVDSKLAKIERLDQKVIRVDVEVSEERNPRLADQRERVELTIRSRGPVIRAEAAADDRYGALDLALDKLESRLRRDCGRRKAHGGKGRAKLATMEPLPEPAPMTAPAPEPRGGRTAAAVAEKEAARGAADKTATARAGARADESIVPIPMEGDGPVVVREKFHKAEPMGIEQALFEMELVGHDFFLYRDKATGHPSVVYRRRGWDYGVIRLVEE</sequence>
<evidence type="ECO:0000259" key="5">
    <source>
        <dbReference type="Pfam" id="PF16321"/>
    </source>
</evidence>
<keyword evidence="2 3" id="KW-0810">Translation regulation</keyword>
<evidence type="ECO:0000256" key="1">
    <source>
        <dbReference type="ARBA" id="ARBA00022490"/>
    </source>
</evidence>
<reference evidence="6" key="1">
    <citation type="submission" date="2019-12" db="EMBL/GenBank/DDBJ databases">
        <title>Actinomadura physcomitrii sp. nov., a novel actinomycete isolated from moss [Physcomitrium sphaericum (Ludw) Fuernr].</title>
        <authorList>
            <person name="Zhuang X."/>
        </authorList>
    </citation>
    <scope>NUCLEOTIDE SEQUENCE [LARGE SCALE GENOMIC DNA]</scope>
    <source>
        <strain evidence="6">LD22</strain>
    </source>
</reference>
<dbReference type="Pfam" id="PF16321">
    <property type="entry name" value="Ribosom_S30AE_C"/>
    <property type="match status" value="1"/>
</dbReference>
<dbReference type="EMBL" id="WBMS02000001">
    <property type="protein sequence ID" value="MVZ98945.1"/>
    <property type="molecule type" value="Genomic_DNA"/>
</dbReference>
<dbReference type="Gene3D" id="3.30.505.50">
    <property type="entry name" value="Sigma 54 modulation/S30EA ribosomal protein, C-terminal domain"/>
    <property type="match status" value="1"/>
</dbReference>
<evidence type="ECO:0000313" key="7">
    <source>
        <dbReference type="Proteomes" id="UP000462055"/>
    </source>
</evidence>
<dbReference type="GO" id="GO:0043024">
    <property type="term" value="F:ribosomal small subunit binding"/>
    <property type="evidence" value="ECO:0007669"/>
    <property type="project" value="TreeGrafter"/>
</dbReference>
<evidence type="ECO:0000256" key="2">
    <source>
        <dbReference type="ARBA" id="ARBA00022845"/>
    </source>
</evidence>
<dbReference type="InterPro" id="IPR038416">
    <property type="entry name" value="Ribosom_S30AE_C_sf"/>
</dbReference>
<dbReference type="FunFam" id="3.30.505.50:FF:000002">
    <property type="entry name" value="Ribosome hibernation promoting factor"/>
    <property type="match status" value="1"/>
</dbReference>
<evidence type="ECO:0000256" key="4">
    <source>
        <dbReference type="SAM" id="MobiDB-lite"/>
    </source>
</evidence>
<feature type="compositionally biased region" description="Pro residues" evidence="4">
    <location>
        <begin position="115"/>
        <end position="127"/>
    </location>
</feature>
<feature type="region of interest" description="Disordered" evidence="4">
    <location>
        <begin position="95"/>
        <end position="130"/>
    </location>
</feature>
<dbReference type="RefSeq" id="WP_151590115.1">
    <property type="nucleotide sequence ID" value="NZ_WBMS02000001.1"/>
</dbReference>